<feature type="compositionally biased region" description="Basic and acidic residues" evidence="1">
    <location>
        <begin position="1244"/>
        <end position="1257"/>
    </location>
</feature>
<gene>
    <name evidence="2" type="ORF">V6N12_062268</name>
</gene>
<sequence length="1458" mass="158102">MPVSGNEEVGVKPGLGQYSEYTAGIPIKKRRFPSILSPSQPAENLPSLPTENELEQKGFSSPLRYSTVSNGSIVAASSDPTDVLLSSHFSGVLSSSNISGIAGSSKSNVINGDGDTASLDAGSFAASSNASGVALSSTSVAAGFGSVAASSNASGVAMNYTVISAAAGLNVGSIATSSSASGGEMSSTSITVAAGLNAGSVADGFHASSVAMGSTAISVTADLIASTAMENPTASSVAGSVLASGLGFSEASEKSAIEKEKRASDDTNGSMVQGNTNLLRVKLEEQRFTFHSSSLADIDQKGKLVASGASENIPRTWAKSELDLVGNDPLTFNIGKDTYSQENEDVGSQVPKVPGNCGLSFGLGEYLSATASGNIEQGFRNQEKLGPVSLNLSLSKVDCSTELRSSEVQPNTKGANMLADRTNWDLNTTMDSWEGPGGCDGVSKMTNLMDDIKLLICSAGMVAASMPAQQQIREEIEHRAKIDMSSIPSSQQYSNEDSLCLGLTTPYLHLNPNEKLSGSSVKVGLGKVVSNNSSPGKPVPASKPNMVNYTPVKSETHDESVRGDSAGTKAKPMGLLNITQVKSEIIEKASSKRLKSSTPSTSISVDARSVEPEPPVCESNKETPERMEGSMNQSDEQMLAVSIFMDSSLHGGDSTQVEHFIQAKENEPSDDGQVASKTIYSAGHDVSESNIAGTLDNSTSQSKKVEDPDLCRLKSMDVQLPDSRGSVESSISDEEKINLSGDVLEEVSYGSDYESDDKRELASAVVIDHDRREEDDFEDGEVREPVENTEIEVSICVKKETGNGNNGDTVFKDFVDPSSSSFREKESEREDPGLTGNDNAKGFIDSSVNKDLTTEADKEFCMQEPSSVETPPSQVDKKRPIKALPRKLQDVSEKDTVKGQEGEQTSIQASDTSQGTSATIVQDADDDRSSEGKINSVVLMVEAFSNVGDSGKVADNGGTSRIINLSRASNLSSPGRTRSILGRTLQLQVRRERLPDVSLEGDKFHSQGRDEAYTENSHRFPRERHHVQPSRNNRINFMRGRDLNFSSYNRGQDGAYFGTGSGGRKILNDDPSIFPQIPPRRRSPGGRDGPARRGFQMDRRVPRNLSSSRCIGEDGSEIVGLRHMRGFADGDHTNPMFARCQPSFEGLDGPFVRGNREFTSAQRRGLPRTCSKSPTRSRTRSPGPWSSLRRRSPDGFGEPLELRHRRSPPIYMMERIRSPDRPCFSGIMNIRRHGSPPYLSRPSNDMRDMDPGRDHGHPRSGISNRSPSGRILLRNRRLDLDPRERNGGDDYFGRPMQSGRFHELGTDGNADERRYGDRQGPVRPFRPLYSVADSENFHLNTEGGPRSFRFCPEDDPELHERGNVREREFDNRRIKKRLGNAPRRTRNIEEHEGNFRHGGQLAFKGTFDSYFFSKEAKFRELLRIVGSCLGFRAAIYRWDVEIDVFLGFNLRGFSFCSQ</sequence>
<feature type="compositionally biased region" description="Basic and acidic residues" evidence="1">
    <location>
        <begin position="1001"/>
        <end position="1020"/>
    </location>
</feature>
<feature type="region of interest" description="Disordered" evidence="1">
    <location>
        <begin position="1069"/>
        <end position="1095"/>
    </location>
</feature>
<comment type="caution">
    <text evidence="2">The sequence shown here is derived from an EMBL/GenBank/DDBJ whole genome shotgun (WGS) entry which is preliminary data.</text>
</comment>
<organism evidence="2 3">
    <name type="scientific">Hibiscus sabdariffa</name>
    <name type="common">roselle</name>
    <dbReference type="NCBI Taxonomy" id="183260"/>
    <lineage>
        <taxon>Eukaryota</taxon>
        <taxon>Viridiplantae</taxon>
        <taxon>Streptophyta</taxon>
        <taxon>Embryophyta</taxon>
        <taxon>Tracheophyta</taxon>
        <taxon>Spermatophyta</taxon>
        <taxon>Magnoliopsida</taxon>
        <taxon>eudicotyledons</taxon>
        <taxon>Gunneridae</taxon>
        <taxon>Pentapetalae</taxon>
        <taxon>rosids</taxon>
        <taxon>malvids</taxon>
        <taxon>Malvales</taxon>
        <taxon>Malvaceae</taxon>
        <taxon>Malvoideae</taxon>
        <taxon>Hibiscus</taxon>
    </lineage>
</organism>
<dbReference type="PANTHER" id="PTHR34536">
    <property type="entry name" value="DENTIN SIALOPHOSPHOPROTEIN-LIKE PROTEIN"/>
    <property type="match status" value="1"/>
</dbReference>
<evidence type="ECO:0000256" key="1">
    <source>
        <dbReference type="SAM" id="MobiDB-lite"/>
    </source>
</evidence>
<feature type="compositionally biased region" description="Polar residues" evidence="1">
    <location>
        <begin position="902"/>
        <end position="920"/>
    </location>
</feature>
<feature type="region of interest" description="Disordered" evidence="1">
    <location>
        <begin position="1228"/>
        <end position="1322"/>
    </location>
</feature>
<dbReference type="PANTHER" id="PTHR34536:SF4">
    <property type="entry name" value="BTZ DOMAIN-CONTAINING PROTEIN"/>
    <property type="match status" value="1"/>
</dbReference>
<dbReference type="EMBL" id="JBBPBM010000007">
    <property type="protein sequence ID" value="KAK8574578.1"/>
    <property type="molecule type" value="Genomic_DNA"/>
</dbReference>
<protein>
    <submittedName>
        <fullName evidence="2">Uncharacterized protein</fullName>
    </submittedName>
</protein>
<keyword evidence="3" id="KW-1185">Reference proteome</keyword>
<feature type="compositionally biased region" description="Polar residues" evidence="1">
    <location>
        <begin position="864"/>
        <end position="873"/>
    </location>
</feature>
<feature type="region of interest" description="Disordered" evidence="1">
    <location>
        <begin position="1001"/>
        <end position="1028"/>
    </location>
</feature>
<accession>A0ABR2F8D0</accession>
<feature type="region of interest" description="Disordered" evidence="1">
    <location>
        <begin position="799"/>
        <end position="845"/>
    </location>
</feature>
<feature type="compositionally biased region" description="Basic and acidic residues" evidence="1">
    <location>
        <begin position="619"/>
        <end position="628"/>
    </location>
</feature>
<feature type="region of interest" description="Disordered" evidence="1">
    <location>
        <begin position="589"/>
        <end position="631"/>
    </location>
</feature>
<feature type="region of interest" description="Disordered" evidence="1">
    <location>
        <begin position="862"/>
        <end position="930"/>
    </location>
</feature>
<dbReference type="Proteomes" id="UP001472677">
    <property type="component" value="Unassembled WGS sequence"/>
</dbReference>
<feature type="compositionally biased region" description="Basic and acidic residues" evidence="1">
    <location>
        <begin position="1300"/>
        <end position="1317"/>
    </location>
</feature>
<feature type="compositionally biased region" description="Basic and acidic residues" evidence="1">
    <location>
        <begin position="1276"/>
        <end position="1292"/>
    </location>
</feature>
<evidence type="ECO:0000313" key="2">
    <source>
        <dbReference type="EMBL" id="KAK8574578.1"/>
    </source>
</evidence>
<feature type="region of interest" description="Disordered" evidence="1">
    <location>
        <begin position="35"/>
        <end position="55"/>
    </location>
</feature>
<feature type="compositionally biased region" description="Basic and acidic residues" evidence="1">
    <location>
        <begin position="822"/>
        <end position="832"/>
    </location>
</feature>
<proteinExistence type="predicted"/>
<feature type="compositionally biased region" description="Polar residues" evidence="1">
    <location>
        <begin position="689"/>
        <end position="702"/>
    </location>
</feature>
<reference evidence="2 3" key="1">
    <citation type="journal article" date="2024" name="G3 (Bethesda)">
        <title>Genome assembly of Hibiscus sabdariffa L. provides insights into metabolisms of medicinal natural products.</title>
        <authorList>
            <person name="Kim T."/>
        </authorList>
    </citation>
    <scope>NUCLEOTIDE SEQUENCE [LARGE SCALE GENOMIC DNA]</scope>
    <source>
        <strain evidence="2">TK-2024</strain>
        <tissue evidence="2">Old leaves</tissue>
    </source>
</reference>
<feature type="compositionally biased region" description="Polar residues" evidence="1">
    <location>
        <begin position="36"/>
        <end position="50"/>
    </location>
</feature>
<feature type="compositionally biased region" description="Basic and acidic residues" evidence="1">
    <location>
        <begin position="887"/>
        <end position="901"/>
    </location>
</feature>
<feature type="compositionally biased region" description="Low complexity" evidence="1">
    <location>
        <begin position="1167"/>
        <end position="1187"/>
    </location>
</feature>
<name>A0ABR2F8D0_9ROSI</name>
<evidence type="ECO:0000313" key="3">
    <source>
        <dbReference type="Proteomes" id="UP001472677"/>
    </source>
</evidence>
<feature type="region of interest" description="Disordered" evidence="1">
    <location>
        <begin position="1158"/>
        <end position="1203"/>
    </location>
</feature>
<feature type="region of interest" description="Disordered" evidence="1">
    <location>
        <begin position="689"/>
        <end position="708"/>
    </location>
</feature>